<evidence type="ECO:0000313" key="3">
    <source>
        <dbReference type="Proteomes" id="UP000284676"/>
    </source>
</evidence>
<proteinExistence type="predicted"/>
<organism evidence="2 3">
    <name type="scientific">Fusobacterium mortiferum</name>
    <dbReference type="NCBI Taxonomy" id="850"/>
    <lineage>
        <taxon>Bacteria</taxon>
        <taxon>Fusobacteriati</taxon>
        <taxon>Fusobacteriota</taxon>
        <taxon>Fusobacteriia</taxon>
        <taxon>Fusobacteriales</taxon>
        <taxon>Fusobacteriaceae</taxon>
        <taxon>Fusobacterium</taxon>
    </lineage>
</organism>
<comment type="caution">
    <text evidence="2">The sequence shown here is derived from an EMBL/GenBank/DDBJ whole genome shotgun (WGS) entry which is preliminary data.</text>
</comment>
<dbReference type="AlphaFoldDB" id="A0A414PMW8"/>
<feature type="transmembrane region" description="Helical" evidence="1">
    <location>
        <begin position="17"/>
        <end position="36"/>
    </location>
</feature>
<keyword evidence="1" id="KW-0472">Membrane</keyword>
<dbReference type="Proteomes" id="UP000284676">
    <property type="component" value="Unassembled WGS sequence"/>
</dbReference>
<name>A0A414PMW8_FUSMR</name>
<dbReference type="EMBL" id="QRHL01000039">
    <property type="protein sequence ID" value="RHF69806.1"/>
    <property type="molecule type" value="Genomic_DNA"/>
</dbReference>
<accession>A0A414PMW8</accession>
<keyword evidence="1" id="KW-0812">Transmembrane</keyword>
<evidence type="ECO:0008006" key="4">
    <source>
        <dbReference type="Google" id="ProtNLM"/>
    </source>
</evidence>
<evidence type="ECO:0000313" key="2">
    <source>
        <dbReference type="EMBL" id="RHF69806.1"/>
    </source>
</evidence>
<keyword evidence="1" id="KW-1133">Transmembrane helix</keyword>
<reference evidence="2 3" key="1">
    <citation type="submission" date="2018-08" db="EMBL/GenBank/DDBJ databases">
        <title>A genome reference for cultivated species of the human gut microbiota.</title>
        <authorList>
            <person name="Zou Y."/>
            <person name="Xue W."/>
            <person name="Luo G."/>
        </authorList>
    </citation>
    <scope>NUCLEOTIDE SEQUENCE [LARGE SCALE GENOMIC DNA]</scope>
    <source>
        <strain evidence="2 3">AM25-1</strain>
    </source>
</reference>
<evidence type="ECO:0000256" key="1">
    <source>
        <dbReference type="SAM" id="Phobius"/>
    </source>
</evidence>
<dbReference type="RefSeq" id="WP_118234731.1">
    <property type="nucleotide sequence ID" value="NZ_QRHL01000039.1"/>
</dbReference>
<gene>
    <name evidence="2" type="ORF">DW663_12155</name>
</gene>
<sequence>MKIPYNQKLEDKKYTKIILTSFYLIIIFLIIYANFYKINFLDSEYPKWKAKFDLIQENKNKDIDILILGDSRTMAGIIPKKLKGNTLSLALGGGTPVESYLILEEVINKKIRVKNLIIAISPYHYMVQDSFYNRSVYFDLFDKESLKKVIENDKKYEKRGYIKELSKIEYLKKPFLYGKQLFNYQKNRNIKILEKTKLEKGHSFFGLAEESNGETFKSGYKEFEVLPVHNFYMNELIKLAEKNNINLIIEQMPINEATFKNINKNFIINFKKYMQSLKEKNNLKNVNLNIWYMENKYFGDVSHVNSNGADIVTEKLKSKYNF</sequence>
<protein>
    <recommendedName>
        <fullName evidence="4">SGNH/GDSL hydrolase family protein</fullName>
    </recommendedName>
</protein>